<comment type="caution">
    <text evidence="3">The sequence shown here is derived from an EMBL/GenBank/DDBJ whole genome shotgun (WGS) entry which is preliminary data.</text>
</comment>
<dbReference type="Gene3D" id="1.20.900.10">
    <property type="entry name" value="Dbl homology (DH) domain"/>
    <property type="match status" value="1"/>
</dbReference>
<evidence type="ECO:0000256" key="1">
    <source>
        <dbReference type="SAM" id="MobiDB-lite"/>
    </source>
</evidence>
<sequence length="622" mass="67033">MLWSPRVSPTSSTPDIPPPDYVESVNGPNTHLPQVEFNGSIYSSGAIPTPCRCDLQQPDFCPYCDYEQSQNAETLASPGRSTCGASLETSTSTLLNYSSPAHKSPSRPRKLRKTPQARIQITHSHSAPSVLSSDASTSATLVSPLPRIEVTEPDDASVKSSQPAADQTVRKRAITITESTSTSSRGSRGVTKVVRSKSFMTQKSPEKIGPRPQPISGSIETNALVSLAWTGALSSEVKVSQASTDSPHNSIYFPSLSPETKSDLSTAFKPPDLASDPSKRRPTLLKKSSRPQSVAPKRSWTLAMVITDDGITDEKLVDDLETMRIKELRDDPSGGAYPLGLGPPPPSVYKTELYATYAEYPPEAEEIGPEVPLSPSDASWNSARRVLLLCRELVRTERRYLNSLKTLITNGTSTPPPPRMLPYLPGLIEASEQVLALMEANPSVEGVSKALLNCESPLKEAYTKWCAVVGEFFYPDEAGNNAKVTVEDVVDVSLPQSPGKLSRPRSSSTSLRTHSADSGLSVVIPEPNKIRRNAKARPYVRDLAILPTQRIARYVLLFKELRALTPPELPSSAIVSSALQAAESIAASANEAQGHVAFQTPPTKSSVPSEAIDSTPTSSSHN</sequence>
<evidence type="ECO:0000313" key="3">
    <source>
        <dbReference type="EMBL" id="KAF5312864.1"/>
    </source>
</evidence>
<dbReference type="Pfam" id="PF00621">
    <property type="entry name" value="RhoGEF"/>
    <property type="match status" value="1"/>
</dbReference>
<evidence type="ECO:0000313" key="4">
    <source>
        <dbReference type="Proteomes" id="UP000567179"/>
    </source>
</evidence>
<proteinExistence type="predicted"/>
<feature type="region of interest" description="Disordered" evidence="1">
    <location>
        <begin position="1"/>
        <end position="29"/>
    </location>
</feature>
<organism evidence="3 4">
    <name type="scientific">Psilocybe cf. subviscida</name>
    <dbReference type="NCBI Taxonomy" id="2480587"/>
    <lineage>
        <taxon>Eukaryota</taxon>
        <taxon>Fungi</taxon>
        <taxon>Dikarya</taxon>
        <taxon>Basidiomycota</taxon>
        <taxon>Agaricomycotina</taxon>
        <taxon>Agaricomycetes</taxon>
        <taxon>Agaricomycetidae</taxon>
        <taxon>Agaricales</taxon>
        <taxon>Agaricineae</taxon>
        <taxon>Strophariaceae</taxon>
        <taxon>Psilocybe</taxon>
    </lineage>
</organism>
<feature type="region of interest" description="Disordered" evidence="1">
    <location>
        <begin position="261"/>
        <end position="292"/>
    </location>
</feature>
<dbReference type="InterPro" id="IPR035899">
    <property type="entry name" value="DBL_dom_sf"/>
</dbReference>
<feature type="region of interest" description="Disordered" evidence="1">
    <location>
        <begin position="94"/>
        <end position="117"/>
    </location>
</feature>
<keyword evidence="4" id="KW-1185">Reference proteome</keyword>
<feature type="region of interest" description="Disordered" evidence="1">
    <location>
        <begin position="495"/>
        <end position="518"/>
    </location>
</feature>
<dbReference type="EMBL" id="JAACJJ010000056">
    <property type="protein sequence ID" value="KAF5312864.1"/>
    <property type="molecule type" value="Genomic_DNA"/>
</dbReference>
<dbReference type="InterPro" id="IPR000219">
    <property type="entry name" value="DH_dom"/>
</dbReference>
<feature type="compositionally biased region" description="Basic residues" evidence="1">
    <location>
        <begin position="104"/>
        <end position="115"/>
    </location>
</feature>
<feature type="compositionally biased region" description="Low complexity" evidence="1">
    <location>
        <begin position="504"/>
        <end position="513"/>
    </location>
</feature>
<dbReference type="OrthoDB" id="660555at2759"/>
<feature type="compositionally biased region" description="Basic residues" evidence="1">
    <location>
        <begin position="280"/>
        <end position="289"/>
    </location>
</feature>
<dbReference type="PROSITE" id="PS50010">
    <property type="entry name" value="DH_2"/>
    <property type="match status" value="1"/>
</dbReference>
<gene>
    <name evidence="3" type="ORF">D9619_002762</name>
</gene>
<feature type="region of interest" description="Disordered" evidence="1">
    <location>
        <begin position="148"/>
        <end position="192"/>
    </location>
</feature>
<dbReference type="AlphaFoldDB" id="A0A8H5AXQ3"/>
<feature type="region of interest" description="Disordered" evidence="1">
    <location>
        <begin position="593"/>
        <end position="622"/>
    </location>
</feature>
<name>A0A8H5AXQ3_9AGAR</name>
<accession>A0A8H5AXQ3</accession>
<dbReference type="SMART" id="SM00325">
    <property type="entry name" value="RhoGEF"/>
    <property type="match status" value="1"/>
</dbReference>
<dbReference type="GO" id="GO:0005085">
    <property type="term" value="F:guanyl-nucleotide exchange factor activity"/>
    <property type="evidence" value="ECO:0007669"/>
    <property type="project" value="InterPro"/>
</dbReference>
<feature type="domain" description="DH" evidence="2">
    <location>
        <begin position="385"/>
        <end position="592"/>
    </location>
</feature>
<feature type="region of interest" description="Disordered" evidence="1">
    <location>
        <begin position="198"/>
        <end position="217"/>
    </location>
</feature>
<feature type="compositionally biased region" description="Polar residues" evidence="1">
    <location>
        <begin position="600"/>
        <end position="622"/>
    </location>
</feature>
<dbReference type="SUPFAM" id="SSF48065">
    <property type="entry name" value="DBL homology domain (DH-domain)"/>
    <property type="match status" value="1"/>
</dbReference>
<protein>
    <recommendedName>
        <fullName evidence="2">DH domain-containing protein</fullName>
    </recommendedName>
</protein>
<evidence type="ECO:0000259" key="2">
    <source>
        <dbReference type="PROSITE" id="PS50010"/>
    </source>
</evidence>
<feature type="compositionally biased region" description="Low complexity" evidence="1">
    <location>
        <begin position="174"/>
        <end position="191"/>
    </location>
</feature>
<dbReference type="Proteomes" id="UP000567179">
    <property type="component" value="Unassembled WGS sequence"/>
</dbReference>
<reference evidence="3 4" key="1">
    <citation type="journal article" date="2020" name="ISME J.">
        <title>Uncovering the hidden diversity of litter-decomposition mechanisms in mushroom-forming fungi.</title>
        <authorList>
            <person name="Floudas D."/>
            <person name="Bentzer J."/>
            <person name="Ahren D."/>
            <person name="Johansson T."/>
            <person name="Persson P."/>
            <person name="Tunlid A."/>
        </authorList>
    </citation>
    <scope>NUCLEOTIDE SEQUENCE [LARGE SCALE GENOMIC DNA]</scope>
    <source>
        <strain evidence="3 4">CBS 101986</strain>
    </source>
</reference>